<proteinExistence type="predicted"/>
<dbReference type="Gene3D" id="3.40.50.12780">
    <property type="entry name" value="N-terminal domain of ligase-like"/>
    <property type="match status" value="1"/>
</dbReference>
<dbReference type="AlphaFoldDB" id="A0A382W386"/>
<sequence length="85" mass="9717">MFFEKSKIMKDKPYLWIKNNNKFESLSWEEVEISVKSVARSLLDLGILKGDRVVILSENRPEWQIADLAIMAIGAITVPVYTTST</sequence>
<dbReference type="PANTHER" id="PTHR43813:SF1">
    <property type="entry name" value="ACYL-ACTIVATING ENZYME 16, CHLOROPLASTIC-RELATED"/>
    <property type="match status" value="1"/>
</dbReference>
<feature type="non-terminal residue" evidence="2">
    <location>
        <position position="85"/>
    </location>
</feature>
<accession>A0A382W386</accession>
<dbReference type="InterPro" id="IPR000873">
    <property type="entry name" value="AMP-dep_synth/lig_dom"/>
</dbReference>
<dbReference type="SUPFAM" id="SSF56801">
    <property type="entry name" value="Acetyl-CoA synthetase-like"/>
    <property type="match status" value="1"/>
</dbReference>
<dbReference type="InterPro" id="IPR042099">
    <property type="entry name" value="ANL_N_sf"/>
</dbReference>
<evidence type="ECO:0000313" key="2">
    <source>
        <dbReference type="EMBL" id="SVD53209.1"/>
    </source>
</evidence>
<dbReference type="EMBL" id="UINC01156661">
    <property type="protein sequence ID" value="SVD53209.1"/>
    <property type="molecule type" value="Genomic_DNA"/>
</dbReference>
<organism evidence="2">
    <name type="scientific">marine metagenome</name>
    <dbReference type="NCBI Taxonomy" id="408172"/>
    <lineage>
        <taxon>unclassified sequences</taxon>
        <taxon>metagenomes</taxon>
        <taxon>ecological metagenomes</taxon>
    </lineage>
</organism>
<protein>
    <recommendedName>
        <fullName evidence="1">AMP-dependent synthetase/ligase domain-containing protein</fullName>
    </recommendedName>
</protein>
<dbReference type="PANTHER" id="PTHR43813">
    <property type="entry name" value="ACYL-ACTIVATING ENZYME 16, CHLOROPLASTIC-RELATED"/>
    <property type="match status" value="1"/>
</dbReference>
<dbReference type="Pfam" id="PF00501">
    <property type="entry name" value="AMP-binding"/>
    <property type="match status" value="1"/>
</dbReference>
<feature type="domain" description="AMP-dependent synthetase/ligase" evidence="1">
    <location>
        <begin position="10"/>
        <end position="84"/>
    </location>
</feature>
<name>A0A382W386_9ZZZZ</name>
<reference evidence="2" key="1">
    <citation type="submission" date="2018-05" db="EMBL/GenBank/DDBJ databases">
        <authorList>
            <person name="Lanie J.A."/>
            <person name="Ng W.-L."/>
            <person name="Kazmierczak K.M."/>
            <person name="Andrzejewski T.M."/>
            <person name="Davidsen T.M."/>
            <person name="Wayne K.J."/>
            <person name="Tettelin H."/>
            <person name="Glass J.I."/>
            <person name="Rusch D."/>
            <person name="Podicherti R."/>
            <person name="Tsui H.-C.T."/>
            <person name="Winkler M.E."/>
        </authorList>
    </citation>
    <scope>NUCLEOTIDE SEQUENCE</scope>
</reference>
<evidence type="ECO:0000259" key="1">
    <source>
        <dbReference type="Pfam" id="PF00501"/>
    </source>
</evidence>
<gene>
    <name evidence="2" type="ORF">METZ01_LOCUS406063</name>
</gene>
<dbReference type="InterPro" id="IPR052987">
    <property type="entry name" value="Chloroplast_AMP-bd_Enzymes"/>
</dbReference>